<evidence type="ECO:0000256" key="1">
    <source>
        <dbReference type="SAM" id="MobiDB-lite"/>
    </source>
</evidence>
<protein>
    <submittedName>
        <fullName evidence="2">Uncharacterized protein</fullName>
    </submittedName>
</protein>
<feature type="compositionally biased region" description="Basic and acidic residues" evidence="1">
    <location>
        <begin position="23"/>
        <end position="33"/>
    </location>
</feature>
<evidence type="ECO:0000313" key="3">
    <source>
        <dbReference type="Proteomes" id="UP001153269"/>
    </source>
</evidence>
<dbReference type="Proteomes" id="UP001153269">
    <property type="component" value="Unassembled WGS sequence"/>
</dbReference>
<gene>
    <name evidence="2" type="ORF">PLEPLA_LOCUS32592</name>
</gene>
<evidence type="ECO:0000313" key="2">
    <source>
        <dbReference type="EMBL" id="CAB1444874.1"/>
    </source>
</evidence>
<feature type="compositionally biased region" description="Basic and acidic residues" evidence="1">
    <location>
        <begin position="76"/>
        <end position="85"/>
    </location>
</feature>
<accession>A0A9N7V3I9</accession>
<sequence>MQGVDKGNEETEREQAQQAPVSRQDDEPPDRNELWVCKQAGKGANKREGEGGRERARGRDTSGRIHIWAPGLLRGYDPRSPEHIHKATQPNTGLSESNKTGEGSGSDGCAGVCEFSQATKPRRDGCQSVGGLTGVWRRDEGMKG</sequence>
<keyword evidence="3" id="KW-1185">Reference proteome</keyword>
<proteinExistence type="predicted"/>
<organism evidence="2 3">
    <name type="scientific">Pleuronectes platessa</name>
    <name type="common">European plaice</name>
    <dbReference type="NCBI Taxonomy" id="8262"/>
    <lineage>
        <taxon>Eukaryota</taxon>
        <taxon>Metazoa</taxon>
        <taxon>Chordata</taxon>
        <taxon>Craniata</taxon>
        <taxon>Vertebrata</taxon>
        <taxon>Euteleostomi</taxon>
        <taxon>Actinopterygii</taxon>
        <taxon>Neopterygii</taxon>
        <taxon>Teleostei</taxon>
        <taxon>Neoteleostei</taxon>
        <taxon>Acanthomorphata</taxon>
        <taxon>Carangaria</taxon>
        <taxon>Pleuronectiformes</taxon>
        <taxon>Pleuronectoidei</taxon>
        <taxon>Pleuronectidae</taxon>
        <taxon>Pleuronectes</taxon>
    </lineage>
</organism>
<dbReference type="AlphaFoldDB" id="A0A9N7V3I9"/>
<comment type="caution">
    <text evidence="2">The sequence shown here is derived from an EMBL/GenBank/DDBJ whole genome shotgun (WGS) entry which is preliminary data.</text>
</comment>
<feature type="compositionally biased region" description="Basic and acidic residues" evidence="1">
    <location>
        <begin position="1"/>
        <end position="15"/>
    </location>
</feature>
<feature type="region of interest" description="Disordered" evidence="1">
    <location>
        <begin position="1"/>
        <end position="144"/>
    </location>
</feature>
<feature type="compositionally biased region" description="Polar residues" evidence="1">
    <location>
        <begin position="88"/>
        <end position="101"/>
    </location>
</feature>
<reference evidence="2" key="1">
    <citation type="submission" date="2020-03" db="EMBL/GenBank/DDBJ databases">
        <authorList>
            <person name="Weist P."/>
        </authorList>
    </citation>
    <scope>NUCLEOTIDE SEQUENCE</scope>
</reference>
<dbReference type="EMBL" id="CADEAL010003480">
    <property type="protein sequence ID" value="CAB1444874.1"/>
    <property type="molecule type" value="Genomic_DNA"/>
</dbReference>
<feature type="compositionally biased region" description="Basic and acidic residues" evidence="1">
    <location>
        <begin position="45"/>
        <end position="63"/>
    </location>
</feature>
<name>A0A9N7V3I9_PLEPL</name>